<reference evidence="4" key="1">
    <citation type="submission" date="2016-10" db="EMBL/GenBank/DDBJ databases">
        <authorList>
            <person name="Varghese N."/>
            <person name="Submissions S."/>
        </authorList>
    </citation>
    <scope>NUCLEOTIDE SEQUENCE [LARGE SCALE GENOMIC DNA]</scope>
    <source>
        <strain evidence="4">DSM 45460</strain>
    </source>
</reference>
<gene>
    <name evidence="3" type="ORF">SAMN04487820_107124</name>
</gene>
<dbReference type="PANTHER" id="PTHR42733:SF12">
    <property type="entry name" value="PROTEINASE"/>
    <property type="match status" value="1"/>
</dbReference>
<keyword evidence="3" id="KW-0645">Protease</keyword>
<feature type="domain" description="DJ-1/PfpI" evidence="2">
    <location>
        <begin position="9"/>
        <end position="177"/>
    </location>
</feature>
<dbReference type="PROSITE" id="PS51276">
    <property type="entry name" value="PEPTIDASE_C56_PFPI"/>
    <property type="match status" value="1"/>
</dbReference>
<evidence type="ECO:0000313" key="4">
    <source>
        <dbReference type="Proteomes" id="UP000199213"/>
    </source>
</evidence>
<dbReference type="InterPro" id="IPR006286">
    <property type="entry name" value="C56_PfpI-like"/>
</dbReference>
<proteinExistence type="inferred from homology"/>
<keyword evidence="3" id="KW-0378">Hydrolase</keyword>
<organism evidence="3 4">
    <name type="scientific">Actinopolyspora mzabensis</name>
    <dbReference type="NCBI Taxonomy" id="995066"/>
    <lineage>
        <taxon>Bacteria</taxon>
        <taxon>Bacillati</taxon>
        <taxon>Actinomycetota</taxon>
        <taxon>Actinomycetes</taxon>
        <taxon>Actinopolysporales</taxon>
        <taxon>Actinopolysporaceae</taxon>
        <taxon>Actinopolyspora</taxon>
    </lineage>
</organism>
<dbReference type="GO" id="GO:0008233">
    <property type="term" value="F:peptidase activity"/>
    <property type="evidence" value="ECO:0007669"/>
    <property type="project" value="UniProtKB-KW"/>
</dbReference>
<comment type="similarity">
    <text evidence="1">Belongs to the peptidase C56 family.</text>
</comment>
<dbReference type="Gene3D" id="3.40.50.880">
    <property type="match status" value="1"/>
</dbReference>
<dbReference type="RefSeq" id="WP_092628555.1">
    <property type="nucleotide sequence ID" value="NZ_FNFM01000007.1"/>
</dbReference>
<protein>
    <submittedName>
        <fullName evidence="3">Protease I</fullName>
    </submittedName>
</protein>
<dbReference type="InterPro" id="IPR002818">
    <property type="entry name" value="DJ-1/PfpI"/>
</dbReference>
<dbReference type="Pfam" id="PF01965">
    <property type="entry name" value="DJ-1_PfpI"/>
    <property type="match status" value="1"/>
</dbReference>
<dbReference type="PANTHER" id="PTHR42733">
    <property type="entry name" value="DJ-1 PROTEIN"/>
    <property type="match status" value="1"/>
</dbReference>
<evidence type="ECO:0000313" key="3">
    <source>
        <dbReference type="EMBL" id="SDK38182.1"/>
    </source>
</evidence>
<dbReference type="InterPro" id="IPR029062">
    <property type="entry name" value="Class_I_gatase-like"/>
</dbReference>
<keyword evidence="4" id="KW-1185">Reference proteome</keyword>
<name>A0A1G9BF69_ACTMZ</name>
<dbReference type="SUPFAM" id="SSF52317">
    <property type="entry name" value="Class I glutamine amidotransferase-like"/>
    <property type="match status" value="1"/>
</dbReference>
<evidence type="ECO:0000256" key="1">
    <source>
        <dbReference type="ARBA" id="ARBA00008542"/>
    </source>
</evidence>
<evidence type="ECO:0000259" key="2">
    <source>
        <dbReference type="Pfam" id="PF01965"/>
    </source>
</evidence>
<dbReference type="Proteomes" id="UP000199213">
    <property type="component" value="Unassembled WGS sequence"/>
</dbReference>
<dbReference type="NCBIfam" id="TIGR01382">
    <property type="entry name" value="PfpI"/>
    <property type="match status" value="1"/>
</dbReference>
<dbReference type="GO" id="GO:0006508">
    <property type="term" value="P:proteolysis"/>
    <property type="evidence" value="ECO:0007669"/>
    <property type="project" value="UniProtKB-KW"/>
</dbReference>
<dbReference type="OrthoDB" id="9792284at2"/>
<accession>A0A1G9BF69</accession>
<sequence>MAGSLSGLRVAFLVAGEGVEQVELTRPWQAVEQAGGQPELVSVSSGSVRAFHHLDKADTFPVDRIVTDVDVADYGGLVLPGGVANPDALRRVPEAVRFVAEFFAAQKPVAAICHAPWTLIEADVVRGRRLTSYPSLATDLRNAGAEWTDERVVVDSGLVTSRSPDDLDAFCDKAVEELAEGKHRSQARSAPSSGTG</sequence>
<dbReference type="CDD" id="cd03134">
    <property type="entry name" value="GATase1_PfpI_like"/>
    <property type="match status" value="1"/>
</dbReference>
<dbReference type="EMBL" id="FNFM01000007">
    <property type="protein sequence ID" value="SDK38182.1"/>
    <property type="molecule type" value="Genomic_DNA"/>
</dbReference>
<dbReference type="AlphaFoldDB" id="A0A1G9BF69"/>